<accession>A0A6H5GT48</accession>
<proteinExistence type="predicted"/>
<keyword evidence="2" id="KW-0812">Transmembrane</keyword>
<feature type="transmembrane region" description="Helical" evidence="2">
    <location>
        <begin position="142"/>
        <end position="162"/>
    </location>
</feature>
<keyword evidence="2" id="KW-1133">Transmembrane helix</keyword>
<feature type="transmembrane region" description="Helical" evidence="2">
    <location>
        <begin position="182"/>
        <end position="203"/>
    </location>
</feature>
<evidence type="ECO:0000313" key="4">
    <source>
        <dbReference type="Proteomes" id="UP000479000"/>
    </source>
</evidence>
<name>A0A6H5GT48_9HEMI</name>
<gene>
    <name evidence="3" type="ORF">NTEN_LOCUS11592</name>
</gene>
<feature type="non-terminal residue" evidence="3">
    <location>
        <position position="1"/>
    </location>
</feature>
<dbReference type="EMBL" id="CADCXU010017311">
    <property type="protein sequence ID" value="CAB0006115.1"/>
    <property type="molecule type" value="Genomic_DNA"/>
</dbReference>
<reference evidence="3 4" key="1">
    <citation type="submission" date="2020-02" db="EMBL/GenBank/DDBJ databases">
        <authorList>
            <person name="Ferguson B K."/>
        </authorList>
    </citation>
    <scope>NUCLEOTIDE SEQUENCE [LARGE SCALE GENOMIC DNA]</scope>
</reference>
<evidence type="ECO:0000256" key="1">
    <source>
        <dbReference type="SAM" id="MobiDB-lite"/>
    </source>
</evidence>
<keyword evidence="4" id="KW-1185">Reference proteome</keyword>
<evidence type="ECO:0000256" key="2">
    <source>
        <dbReference type="SAM" id="Phobius"/>
    </source>
</evidence>
<protein>
    <submittedName>
        <fullName evidence="3">Uncharacterized protein</fullName>
    </submittedName>
</protein>
<feature type="region of interest" description="Disordered" evidence="1">
    <location>
        <begin position="20"/>
        <end position="78"/>
    </location>
</feature>
<dbReference type="AlphaFoldDB" id="A0A6H5GT48"/>
<dbReference type="Proteomes" id="UP000479000">
    <property type="component" value="Unassembled WGS sequence"/>
</dbReference>
<sequence length="228" mass="26132">FLGLSGRIRRIPDGFGVRRQRAGGAGAVHPVPSAGRAPFRRRRTSQPSRVSRARQPTPEPHPSRVNAAVWTSRPLSRPRTAGARLDRVLPFALCPVPRTRSRPAVPPVRYRRRAVPPCRCRQSFRHDQQNRQQMGKSVRRKIIGKSLSLVMFKFMYIIPLFLFSSTGKNCCHIFYLRNFAPFSRFSGIFTPILFCFGICTLLPRRPLQDCLLQIFLLTPIQFWAVQRP</sequence>
<evidence type="ECO:0000313" key="3">
    <source>
        <dbReference type="EMBL" id="CAB0006115.1"/>
    </source>
</evidence>
<organism evidence="3 4">
    <name type="scientific">Nesidiocoris tenuis</name>
    <dbReference type="NCBI Taxonomy" id="355587"/>
    <lineage>
        <taxon>Eukaryota</taxon>
        <taxon>Metazoa</taxon>
        <taxon>Ecdysozoa</taxon>
        <taxon>Arthropoda</taxon>
        <taxon>Hexapoda</taxon>
        <taxon>Insecta</taxon>
        <taxon>Pterygota</taxon>
        <taxon>Neoptera</taxon>
        <taxon>Paraneoptera</taxon>
        <taxon>Hemiptera</taxon>
        <taxon>Heteroptera</taxon>
        <taxon>Panheteroptera</taxon>
        <taxon>Cimicomorpha</taxon>
        <taxon>Miridae</taxon>
        <taxon>Dicyphina</taxon>
        <taxon>Nesidiocoris</taxon>
    </lineage>
</organism>
<keyword evidence="2" id="KW-0472">Membrane</keyword>